<keyword evidence="2" id="KW-1185">Reference proteome</keyword>
<proteinExistence type="predicted"/>
<organism evidence="1 2">
    <name type="scientific">Isobaculum melis</name>
    <dbReference type="NCBI Taxonomy" id="142588"/>
    <lineage>
        <taxon>Bacteria</taxon>
        <taxon>Bacillati</taxon>
        <taxon>Bacillota</taxon>
        <taxon>Bacilli</taxon>
        <taxon>Lactobacillales</taxon>
        <taxon>Carnobacteriaceae</taxon>
        <taxon>Isobaculum</taxon>
    </lineage>
</organism>
<evidence type="ECO:0000313" key="1">
    <source>
        <dbReference type="EMBL" id="SES07808.1"/>
    </source>
</evidence>
<evidence type="ECO:0000313" key="2">
    <source>
        <dbReference type="Proteomes" id="UP000198948"/>
    </source>
</evidence>
<sequence>MSGFIQVIKLLIFDILDTFKFLSVPKKAVTVYSKGVEKIVKGGSIYEKNNQSARRSCK</sequence>
<reference evidence="1 2" key="1">
    <citation type="submission" date="2016-10" db="EMBL/GenBank/DDBJ databases">
        <authorList>
            <person name="de Groot N.N."/>
        </authorList>
    </citation>
    <scope>NUCLEOTIDE SEQUENCE [LARGE SCALE GENOMIC DNA]</scope>
    <source>
        <strain evidence="1 2">DSM 13760</strain>
    </source>
</reference>
<dbReference type="EMBL" id="FOHA01000028">
    <property type="protein sequence ID" value="SES07808.1"/>
    <property type="molecule type" value="Genomic_DNA"/>
</dbReference>
<gene>
    <name evidence="1" type="ORF">SAMN04488559_12819</name>
</gene>
<dbReference type="Proteomes" id="UP000198948">
    <property type="component" value="Unassembled WGS sequence"/>
</dbReference>
<accession>A0A1H9UEX4</accession>
<name>A0A1H9UEX4_9LACT</name>
<protein>
    <submittedName>
        <fullName evidence="1">Uncharacterized protein</fullName>
    </submittedName>
</protein>
<dbReference type="AlphaFoldDB" id="A0A1H9UEX4"/>